<comment type="caution">
    <text evidence="2">The sequence shown here is derived from an EMBL/GenBank/DDBJ whole genome shotgun (WGS) entry which is preliminary data.</text>
</comment>
<evidence type="ECO:0000313" key="2">
    <source>
        <dbReference type="EMBL" id="GAA97612.1"/>
    </source>
</evidence>
<reference evidence="2 3" key="2">
    <citation type="journal article" date="2012" name="Open Biol.">
        <title>Characteristics of nucleosomes and linker DNA regions on the genome of the basidiomycete Mixia osmundae revealed by mono- and dinucleosome mapping.</title>
        <authorList>
            <person name="Nishida H."/>
            <person name="Kondo S."/>
            <person name="Matsumoto T."/>
            <person name="Suzuki Y."/>
            <person name="Yoshikawa H."/>
            <person name="Taylor T.D."/>
            <person name="Sugiyama J."/>
        </authorList>
    </citation>
    <scope>NUCLEOTIDE SEQUENCE [LARGE SCALE GENOMIC DNA]</scope>
    <source>
        <strain evidence="3">CBS 9802 / IAM 14324 / JCM 22182 / KY 12970</strain>
    </source>
</reference>
<sequence length="150" mass="16001">MRSTFIMMIATGIAAGTASAALAAKPKDYSLPWTMWIADSAFHNEPSWQFGVTYDKQTGYFTGISACSIMIGPGTECIATFEGSGKSGADSFSKFHFTALGHWSAHVTFTYDSAKVLKSWHLGPTGSVAGLPIGHQAIFSNYDGSSLKET</sequence>
<protein>
    <submittedName>
        <fullName evidence="2">Uncharacterized protein</fullName>
    </submittedName>
</protein>
<gene>
    <name evidence="2" type="primary">Mo04290</name>
    <name evidence="2" type="ORF">E5Q_04290</name>
</gene>
<dbReference type="EMBL" id="BABT02000129">
    <property type="protein sequence ID" value="GAA97612.1"/>
    <property type="molecule type" value="Genomic_DNA"/>
</dbReference>
<evidence type="ECO:0000256" key="1">
    <source>
        <dbReference type="SAM" id="SignalP"/>
    </source>
</evidence>
<dbReference type="HOGENOM" id="CLU_1835631_0_0_1"/>
<keyword evidence="1" id="KW-0732">Signal</keyword>
<evidence type="ECO:0000313" key="3">
    <source>
        <dbReference type="Proteomes" id="UP000009131"/>
    </source>
</evidence>
<feature type="chain" id="PRO_5009955780" evidence="1">
    <location>
        <begin position="21"/>
        <end position="150"/>
    </location>
</feature>
<keyword evidence="3" id="KW-1185">Reference proteome</keyword>
<dbReference type="InParanoid" id="G7E452"/>
<dbReference type="Proteomes" id="UP000009131">
    <property type="component" value="Unassembled WGS sequence"/>
</dbReference>
<dbReference type="RefSeq" id="XP_014568270.1">
    <property type="nucleotide sequence ID" value="XM_014712784.1"/>
</dbReference>
<dbReference type="AlphaFoldDB" id="G7E452"/>
<organism evidence="2 3">
    <name type="scientific">Mixia osmundae (strain CBS 9802 / IAM 14324 / JCM 22182 / KY 12970)</name>
    <dbReference type="NCBI Taxonomy" id="764103"/>
    <lineage>
        <taxon>Eukaryota</taxon>
        <taxon>Fungi</taxon>
        <taxon>Dikarya</taxon>
        <taxon>Basidiomycota</taxon>
        <taxon>Pucciniomycotina</taxon>
        <taxon>Mixiomycetes</taxon>
        <taxon>Mixiales</taxon>
        <taxon>Mixiaceae</taxon>
        <taxon>Mixia</taxon>
    </lineage>
</organism>
<proteinExistence type="predicted"/>
<name>G7E452_MIXOS</name>
<accession>G7E452</accession>
<reference evidence="2 3" key="1">
    <citation type="journal article" date="2011" name="J. Gen. Appl. Microbiol.">
        <title>Draft genome sequencing of the enigmatic basidiomycete Mixia osmundae.</title>
        <authorList>
            <person name="Nishida H."/>
            <person name="Nagatsuka Y."/>
            <person name="Sugiyama J."/>
        </authorList>
    </citation>
    <scope>NUCLEOTIDE SEQUENCE [LARGE SCALE GENOMIC DNA]</scope>
    <source>
        <strain evidence="3">CBS 9802 / IAM 14324 / JCM 22182 / KY 12970</strain>
    </source>
</reference>
<feature type="signal peptide" evidence="1">
    <location>
        <begin position="1"/>
        <end position="20"/>
    </location>
</feature>